<dbReference type="Pfam" id="PF02673">
    <property type="entry name" value="BacA"/>
    <property type="match status" value="1"/>
</dbReference>
<evidence type="ECO:0000256" key="4">
    <source>
        <dbReference type="ARBA" id="ARBA00021581"/>
    </source>
</evidence>
<feature type="region of interest" description="Disordered" evidence="18">
    <location>
        <begin position="68"/>
        <end position="120"/>
    </location>
</feature>
<proteinExistence type="inferred from homology"/>
<keyword evidence="12 17" id="KW-0046">Antibiotic resistance</keyword>
<evidence type="ECO:0000256" key="6">
    <source>
        <dbReference type="ARBA" id="ARBA00022692"/>
    </source>
</evidence>
<dbReference type="GO" id="GO:0005886">
    <property type="term" value="C:plasma membrane"/>
    <property type="evidence" value="ECO:0007669"/>
    <property type="project" value="UniProtKB-SubCell"/>
</dbReference>
<feature type="compositionally biased region" description="Basic residues" evidence="18">
    <location>
        <begin position="77"/>
        <end position="92"/>
    </location>
</feature>
<evidence type="ECO:0000256" key="2">
    <source>
        <dbReference type="ARBA" id="ARBA00010621"/>
    </source>
</evidence>
<dbReference type="Proteomes" id="UP000240739">
    <property type="component" value="Unassembled WGS sequence"/>
</dbReference>
<keyword evidence="11 17" id="KW-0472">Membrane</keyword>
<keyword evidence="10 17" id="KW-1133">Transmembrane helix</keyword>
<evidence type="ECO:0000256" key="15">
    <source>
        <dbReference type="ARBA" id="ARBA00032932"/>
    </source>
</evidence>
<dbReference type="PANTHER" id="PTHR30622">
    <property type="entry name" value="UNDECAPRENYL-DIPHOSPHATASE"/>
    <property type="match status" value="1"/>
</dbReference>
<evidence type="ECO:0000313" key="20">
    <source>
        <dbReference type="Proteomes" id="UP000240739"/>
    </source>
</evidence>
<evidence type="ECO:0000256" key="10">
    <source>
        <dbReference type="ARBA" id="ARBA00022989"/>
    </source>
</evidence>
<comment type="similarity">
    <text evidence="2 17">Belongs to the UppP family.</text>
</comment>
<evidence type="ECO:0000256" key="13">
    <source>
        <dbReference type="ARBA" id="ARBA00023316"/>
    </source>
</evidence>
<keyword evidence="6 17" id="KW-0812">Transmembrane</keyword>
<keyword evidence="20" id="KW-1185">Reference proteome</keyword>
<comment type="caution">
    <text evidence="19">The sequence shown here is derived from an EMBL/GenBank/DDBJ whole genome shotgun (WGS) entry which is preliminary data.</text>
</comment>
<protein>
    <recommendedName>
        <fullName evidence="4 17">Undecaprenyl-diphosphatase</fullName>
        <ecNumber evidence="3 17">3.6.1.27</ecNumber>
    </recommendedName>
    <alternativeName>
        <fullName evidence="15 17">Bacitracin resistance protein</fullName>
    </alternativeName>
    <alternativeName>
        <fullName evidence="14 17">Undecaprenyl pyrophosphate phosphatase</fullName>
    </alternativeName>
</protein>
<dbReference type="InterPro" id="IPR003824">
    <property type="entry name" value="UppP"/>
</dbReference>
<evidence type="ECO:0000256" key="8">
    <source>
        <dbReference type="ARBA" id="ARBA00022960"/>
    </source>
</evidence>
<comment type="catalytic activity">
    <reaction evidence="16 17">
        <text>di-trans,octa-cis-undecaprenyl diphosphate + H2O = di-trans,octa-cis-undecaprenyl phosphate + phosphate + H(+)</text>
        <dbReference type="Rhea" id="RHEA:28094"/>
        <dbReference type="ChEBI" id="CHEBI:15377"/>
        <dbReference type="ChEBI" id="CHEBI:15378"/>
        <dbReference type="ChEBI" id="CHEBI:43474"/>
        <dbReference type="ChEBI" id="CHEBI:58405"/>
        <dbReference type="ChEBI" id="CHEBI:60392"/>
        <dbReference type="EC" id="3.6.1.27"/>
    </reaction>
</comment>
<comment type="subcellular location">
    <subcellularLocation>
        <location evidence="1 17">Cell membrane</location>
        <topology evidence="1 17">Multi-pass membrane protein</topology>
    </subcellularLocation>
</comment>
<evidence type="ECO:0000256" key="18">
    <source>
        <dbReference type="SAM" id="MobiDB-lite"/>
    </source>
</evidence>
<evidence type="ECO:0000256" key="7">
    <source>
        <dbReference type="ARBA" id="ARBA00022801"/>
    </source>
</evidence>
<evidence type="ECO:0000256" key="11">
    <source>
        <dbReference type="ARBA" id="ARBA00023136"/>
    </source>
</evidence>
<evidence type="ECO:0000256" key="14">
    <source>
        <dbReference type="ARBA" id="ARBA00032707"/>
    </source>
</evidence>
<keyword evidence="7 17" id="KW-0378">Hydrolase</keyword>
<organism evidence="19 20">
    <name type="scientific">Paraconexibacter algicola</name>
    <dbReference type="NCBI Taxonomy" id="2133960"/>
    <lineage>
        <taxon>Bacteria</taxon>
        <taxon>Bacillati</taxon>
        <taxon>Actinomycetota</taxon>
        <taxon>Thermoleophilia</taxon>
        <taxon>Solirubrobacterales</taxon>
        <taxon>Paraconexibacteraceae</taxon>
        <taxon>Paraconexibacter</taxon>
    </lineage>
</organism>
<name>A0A2T4UIR5_9ACTN</name>
<accession>A0A2T4UIR5</accession>
<evidence type="ECO:0000256" key="5">
    <source>
        <dbReference type="ARBA" id="ARBA00022475"/>
    </source>
</evidence>
<keyword evidence="13 17" id="KW-0961">Cell wall biogenesis/degradation</keyword>
<evidence type="ECO:0000256" key="12">
    <source>
        <dbReference type="ARBA" id="ARBA00023251"/>
    </source>
</evidence>
<evidence type="ECO:0000313" key="19">
    <source>
        <dbReference type="EMBL" id="PTL59126.1"/>
    </source>
</evidence>
<dbReference type="GO" id="GO:0050380">
    <property type="term" value="F:undecaprenyl-diphosphatase activity"/>
    <property type="evidence" value="ECO:0007669"/>
    <property type="project" value="UniProtKB-UniRule"/>
</dbReference>
<reference evidence="19 20" key="1">
    <citation type="submission" date="2018-03" db="EMBL/GenBank/DDBJ databases">
        <title>Aquarubrobacter algicola gen. nov., sp. nov., a novel actinobacterium isolated from shallow eutrophic lake during the end of cyanobacterial harmful algal blooms.</title>
        <authorList>
            <person name="Chun S.J."/>
        </authorList>
    </citation>
    <scope>NUCLEOTIDE SEQUENCE [LARGE SCALE GENOMIC DNA]</scope>
    <source>
        <strain evidence="19 20">Seoho-28</strain>
    </source>
</reference>
<sequence length="388" mass="41843">MVGPLVRQVRGRGRVLQPDAADHPHVHLAARRRRADAVLALHDPHHARLHPLDRRAHRDRGRGLLEVGGVEGQAPLHRLRRRGDHPRRRRVPRGALVPQPLRRRRRRPGRRRGRVSSATRALTPADAIGLGLLHGPAELLPISSSGHMTLVPWLLGRPYATELDPELRKAFEVALHAGTALALIVALRDEVGEAARGLDLRRVTLLVGSFVPPAVAGFTLERPIERRLGTPPTIAIGLLAGSAAMALADVRGATGRARDDAGPVDALLLGVGQACALIPGASRNGMTLAVARARGFDREDANVLSRHVALPIILGASALKGTRLARRGLPAGMAARFGLGVVASFVSTLASVRLIRQVERDRSLLPYAAYRTLLAGIVLRTARRRRTL</sequence>
<dbReference type="PANTHER" id="PTHR30622:SF4">
    <property type="entry name" value="UNDECAPRENYL-DIPHOSPHATASE"/>
    <property type="match status" value="1"/>
</dbReference>
<comment type="caution">
    <text evidence="17">Lacks conserved residue(s) required for the propagation of feature annotation.</text>
</comment>
<dbReference type="EC" id="3.6.1.27" evidence="3 17"/>
<feature type="transmembrane region" description="Helical" evidence="17">
    <location>
        <begin position="333"/>
        <end position="352"/>
    </location>
</feature>
<evidence type="ECO:0000256" key="16">
    <source>
        <dbReference type="ARBA" id="ARBA00047594"/>
    </source>
</evidence>
<keyword evidence="9 17" id="KW-0573">Peptidoglycan synthesis</keyword>
<evidence type="ECO:0000256" key="3">
    <source>
        <dbReference type="ARBA" id="ARBA00012374"/>
    </source>
</evidence>
<gene>
    <name evidence="17" type="primary">uppP</name>
    <name evidence="19" type="ORF">C7Y72_05415</name>
</gene>
<dbReference type="GO" id="GO:0008360">
    <property type="term" value="P:regulation of cell shape"/>
    <property type="evidence" value="ECO:0007669"/>
    <property type="project" value="UniProtKB-KW"/>
</dbReference>
<comment type="miscellaneous">
    <text evidence="17">Bacitracin is thought to be involved in the inhibition of peptidoglycan synthesis by sequestering undecaprenyl diphosphate, thereby reducing the pool of lipid carrier available.</text>
</comment>
<dbReference type="EMBL" id="PYYB01000001">
    <property type="protein sequence ID" value="PTL59126.1"/>
    <property type="molecule type" value="Genomic_DNA"/>
</dbReference>
<keyword evidence="5 17" id="KW-1003">Cell membrane</keyword>
<dbReference type="GO" id="GO:0071555">
    <property type="term" value="P:cell wall organization"/>
    <property type="evidence" value="ECO:0007669"/>
    <property type="project" value="UniProtKB-KW"/>
</dbReference>
<dbReference type="GO" id="GO:0009252">
    <property type="term" value="P:peptidoglycan biosynthetic process"/>
    <property type="evidence" value="ECO:0007669"/>
    <property type="project" value="UniProtKB-KW"/>
</dbReference>
<evidence type="ECO:0000256" key="17">
    <source>
        <dbReference type="HAMAP-Rule" id="MF_01006"/>
    </source>
</evidence>
<evidence type="ECO:0000256" key="1">
    <source>
        <dbReference type="ARBA" id="ARBA00004651"/>
    </source>
</evidence>
<evidence type="ECO:0000256" key="9">
    <source>
        <dbReference type="ARBA" id="ARBA00022984"/>
    </source>
</evidence>
<dbReference type="GO" id="GO:0046677">
    <property type="term" value="P:response to antibiotic"/>
    <property type="evidence" value="ECO:0007669"/>
    <property type="project" value="UniProtKB-UniRule"/>
</dbReference>
<feature type="compositionally biased region" description="Basic residues" evidence="18">
    <location>
        <begin position="101"/>
        <end position="114"/>
    </location>
</feature>
<dbReference type="HAMAP" id="MF_01006">
    <property type="entry name" value="Undec_diphosphatase"/>
    <property type="match status" value="1"/>
</dbReference>
<keyword evidence="8 17" id="KW-0133">Cell shape</keyword>
<dbReference type="AlphaFoldDB" id="A0A2T4UIR5"/>
<comment type="function">
    <text evidence="17">Catalyzes the dephosphorylation of undecaprenyl diphosphate (UPP). Confers resistance to bacitracin.</text>
</comment>